<dbReference type="HOGENOM" id="CLU_220058_0_0_5"/>
<evidence type="ECO:0000313" key="1">
    <source>
        <dbReference type="EMBL" id="CEO17934.1"/>
    </source>
</evidence>
<dbReference type="KEGG" id="rmc:RMONA_07915"/>
<name>A0A0B7J6G5_9RICK</name>
<organism evidence="1 2">
    <name type="scientific">Rickettsia monacensis</name>
    <dbReference type="NCBI Taxonomy" id="109232"/>
    <lineage>
        <taxon>Bacteria</taxon>
        <taxon>Pseudomonadati</taxon>
        <taxon>Pseudomonadota</taxon>
        <taxon>Alphaproteobacteria</taxon>
        <taxon>Rickettsiales</taxon>
        <taxon>Rickettsiaceae</taxon>
        <taxon>Rickettsieae</taxon>
        <taxon>Rickettsia</taxon>
        <taxon>spotted fever group</taxon>
    </lineage>
</organism>
<proteinExistence type="predicted"/>
<keyword evidence="2" id="KW-1185">Reference proteome</keyword>
<reference evidence="1 2" key="1">
    <citation type="submission" date="2015-01" db="EMBL/GenBank/DDBJ databases">
        <title>Draft genome sequence of Rickettsia monacensis strain IrR/Munich.</title>
        <authorList>
            <person name="Felsheim R.F."/>
            <person name="Johnson S.L."/>
            <person name="Kurtti T.J."/>
            <person name="Munderloh U.G."/>
        </authorList>
    </citation>
    <scope>NUCLEOTIDE SEQUENCE [LARGE SCALE GENOMIC DNA]</scope>
    <source>
        <strain evidence="1 2">IrR/Munich</strain>
    </source>
</reference>
<dbReference type="Proteomes" id="UP000018149">
    <property type="component" value="Chromosome I"/>
</dbReference>
<sequence>MASANAVTKLFEIARNYYEDDKQKGINELGAINYTKAT</sequence>
<evidence type="ECO:0000313" key="2">
    <source>
        <dbReference type="Proteomes" id="UP000018149"/>
    </source>
</evidence>
<gene>
    <name evidence="1" type="ORF">RMONA_07915</name>
</gene>
<dbReference type="STRING" id="109232.RMONA_07915"/>
<protein>
    <submittedName>
        <fullName evidence="1">Uncharacterized protein</fullName>
    </submittedName>
</protein>
<dbReference type="EMBL" id="LN794217">
    <property type="protein sequence ID" value="CEO17934.1"/>
    <property type="molecule type" value="Genomic_DNA"/>
</dbReference>
<accession>A0A0B7J6G5</accession>
<dbReference type="AlphaFoldDB" id="A0A0B7J6G5"/>